<feature type="transmembrane region" description="Helical" evidence="8">
    <location>
        <begin position="31"/>
        <end position="55"/>
    </location>
</feature>
<name>A0A1T4KDY9_9ENTE</name>
<feature type="transmembrane region" description="Helical" evidence="8">
    <location>
        <begin position="467"/>
        <end position="491"/>
    </location>
</feature>
<organism evidence="10 11">
    <name type="scientific">Pilibacter termitis</name>
    <dbReference type="NCBI Taxonomy" id="263852"/>
    <lineage>
        <taxon>Bacteria</taxon>
        <taxon>Bacillati</taxon>
        <taxon>Bacillota</taxon>
        <taxon>Bacilli</taxon>
        <taxon>Lactobacillales</taxon>
        <taxon>Enterococcaceae</taxon>
        <taxon>Pilibacter</taxon>
    </lineage>
</organism>
<keyword evidence="2" id="KW-0813">Transport</keyword>
<evidence type="ECO:0000259" key="9">
    <source>
        <dbReference type="PROSITE" id="PS51105"/>
    </source>
</evidence>
<dbReference type="GO" id="GO:0009401">
    <property type="term" value="P:phosphoenolpyruvate-dependent sugar phosphotransferase system"/>
    <property type="evidence" value="ECO:0007669"/>
    <property type="project" value="InterPro"/>
</dbReference>
<dbReference type="STRING" id="263852.SAMN02745116_00207"/>
<sequence>MNGLTNWLERTLMPVASKIGQQRHLAALRDAFLAILPATMVGTIAVALNALLGTFPNSILQAMGKEPNFDGSTIPVIKQIMAVDGVVWQGTFAIIGLLFAAAWGFHLAKSYDVEPFTGAIVSVGTLFAGLNTATSIVLGFAADPKTIKPLPTGDALAEATAKFEAGKTFIEQLKTALEAGGVTGVDATGAVGGLNMGQLGATSYFAVMIMGGIAVTIYAKMAQTNIKIKLPEQVPPMVSRPFEAIIPAAAALYGASIIYYVVQLATKKDVMTLIAEYIAKPFTVLSQSVVSVVVVTAAVSLLWLCGLHGPNVLGGVLDGIWLPQLLENTEKYNASAKTQAAISTMVKNGDLHLWVRNSFDIYAWMGGSGGTIVLLVAILIFSKRDDYRAISKLGIGPGFFNINEPVLFGMPIVLNPVFAIPFVLAPVVSVIIGYAATAAHLVNPAVIQTPWVTPPIMNAWMATGFDWRAVIVSALCLVVGFVIFLPFVLAANKMEIQD</sequence>
<dbReference type="AlphaFoldDB" id="A0A1T4KDY9"/>
<dbReference type="PANTHER" id="PTHR33989:SF4">
    <property type="entry name" value="PTS SYSTEM N,N'-DIACETYLCHITOBIOSE-SPECIFIC EIIC COMPONENT"/>
    <property type="match status" value="1"/>
</dbReference>
<feature type="transmembrane region" description="Helical" evidence="8">
    <location>
        <begin position="204"/>
        <end position="222"/>
    </location>
</feature>
<dbReference type="GO" id="GO:0005886">
    <property type="term" value="C:plasma membrane"/>
    <property type="evidence" value="ECO:0007669"/>
    <property type="project" value="UniProtKB-SubCell"/>
</dbReference>
<keyword evidence="5 8" id="KW-0812">Transmembrane</keyword>
<evidence type="ECO:0000256" key="1">
    <source>
        <dbReference type="ARBA" id="ARBA00004651"/>
    </source>
</evidence>
<dbReference type="Proteomes" id="UP000190328">
    <property type="component" value="Unassembled WGS sequence"/>
</dbReference>
<keyword evidence="11" id="KW-1185">Reference proteome</keyword>
<dbReference type="InterPro" id="IPR003352">
    <property type="entry name" value="PTS_EIIC"/>
</dbReference>
<evidence type="ECO:0000256" key="2">
    <source>
        <dbReference type="ARBA" id="ARBA00022448"/>
    </source>
</evidence>
<evidence type="ECO:0000256" key="4">
    <source>
        <dbReference type="ARBA" id="ARBA00022597"/>
    </source>
</evidence>
<dbReference type="NCBIfam" id="TIGR00410">
    <property type="entry name" value="lacE"/>
    <property type="match status" value="1"/>
</dbReference>
<protein>
    <submittedName>
        <fullName evidence="10">PTS system, cellobiose-specific IIC component</fullName>
    </submittedName>
</protein>
<evidence type="ECO:0000256" key="5">
    <source>
        <dbReference type="ARBA" id="ARBA00022692"/>
    </source>
</evidence>
<evidence type="ECO:0000313" key="10">
    <source>
        <dbReference type="EMBL" id="SJZ40642.1"/>
    </source>
</evidence>
<feature type="transmembrane region" description="Helical" evidence="8">
    <location>
        <begin position="118"/>
        <end position="141"/>
    </location>
</feature>
<accession>A0A1T4KDY9</accession>
<dbReference type="GO" id="GO:1902815">
    <property type="term" value="P:N,N'-diacetylchitobiose import"/>
    <property type="evidence" value="ECO:0007669"/>
    <property type="project" value="TreeGrafter"/>
</dbReference>
<dbReference type="EMBL" id="FUXI01000002">
    <property type="protein sequence ID" value="SJZ40642.1"/>
    <property type="molecule type" value="Genomic_DNA"/>
</dbReference>
<comment type="subcellular location">
    <subcellularLocation>
        <location evidence="1">Cell membrane</location>
        <topology evidence="1">Multi-pass membrane protein</topology>
    </subcellularLocation>
</comment>
<dbReference type="PROSITE" id="PS51105">
    <property type="entry name" value="PTS_EIIC_TYPE_3"/>
    <property type="match status" value="1"/>
</dbReference>
<dbReference type="GO" id="GO:0008982">
    <property type="term" value="F:protein-N(PI)-phosphohistidine-sugar phosphotransferase activity"/>
    <property type="evidence" value="ECO:0007669"/>
    <property type="project" value="InterPro"/>
</dbReference>
<evidence type="ECO:0000256" key="6">
    <source>
        <dbReference type="ARBA" id="ARBA00022989"/>
    </source>
</evidence>
<evidence type="ECO:0000256" key="7">
    <source>
        <dbReference type="ARBA" id="ARBA00023136"/>
    </source>
</evidence>
<reference evidence="10 11" key="1">
    <citation type="submission" date="2017-02" db="EMBL/GenBank/DDBJ databases">
        <authorList>
            <person name="Peterson S.W."/>
        </authorList>
    </citation>
    <scope>NUCLEOTIDE SEQUENCE [LARGE SCALE GENOMIC DNA]</scope>
    <source>
        <strain evidence="10 11">ATCC BAA-1030</strain>
    </source>
</reference>
<evidence type="ECO:0000256" key="8">
    <source>
        <dbReference type="SAM" id="Phobius"/>
    </source>
</evidence>
<keyword evidence="6 8" id="KW-1133">Transmembrane helix</keyword>
<keyword evidence="4" id="KW-0762">Sugar transport</keyword>
<feature type="transmembrane region" description="Helical" evidence="8">
    <location>
        <begin position="282"/>
        <end position="304"/>
    </location>
</feature>
<gene>
    <name evidence="10" type="ORF">SAMN02745116_00207</name>
</gene>
<feature type="transmembrane region" description="Helical" evidence="8">
    <location>
        <begin position="412"/>
        <end position="436"/>
    </location>
</feature>
<dbReference type="PANTHER" id="PTHR33989">
    <property type="match status" value="1"/>
</dbReference>
<dbReference type="OrthoDB" id="1550290at2"/>
<evidence type="ECO:0000313" key="11">
    <source>
        <dbReference type="Proteomes" id="UP000190328"/>
    </source>
</evidence>
<feature type="transmembrane region" description="Helical" evidence="8">
    <location>
        <begin position="86"/>
        <end position="106"/>
    </location>
</feature>
<dbReference type="RefSeq" id="WP_078806185.1">
    <property type="nucleotide sequence ID" value="NZ_FUXI01000002.1"/>
</dbReference>
<evidence type="ECO:0000256" key="3">
    <source>
        <dbReference type="ARBA" id="ARBA00022475"/>
    </source>
</evidence>
<feature type="transmembrane region" description="Helical" evidence="8">
    <location>
        <begin position="361"/>
        <end position="382"/>
    </location>
</feature>
<keyword evidence="7 8" id="KW-0472">Membrane</keyword>
<feature type="domain" description="PTS EIIC type-3" evidence="9">
    <location>
        <begin position="8"/>
        <end position="487"/>
    </location>
</feature>
<dbReference type="InterPro" id="IPR004501">
    <property type="entry name" value="PTS_EIIC_3"/>
</dbReference>
<dbReference type="Pfam" id="PF02378">
    <property type="entry name" value="PTS_EIIC"/>
    <property type="match status" value="1"/>
</dbReference>
<dbReference type="InterPro" id="IPR051088">
    <property type="entry name" value="PTS_Sugar-EIIC/EIIB"/>
</dbReference>
<proteinExistence type="predicted"/>
<keyword evidence="3" id="KW-1003">Cell membrane</keyword>
<feature type="transmembrane region" description="Helical" evidence="8">
    <location>
        <begin position="242"/>
        <end position="262"/>
    </location>
</feature>